<dbReference type="GeneID" id="94841245"/>
<feature type="region of interest" description="Disordered" evidence="1">
    <location>
        <begin position="520"/>
        <end position="563"/>
    </location>
</feature>
<dbReference type="Proteomes" id="UP000179807">
    <property type="component" value="Unassembled WGS sequence"/>
</dbReference>
<evidence type="ECO:0000256" key="1">
    <source>
        <dbReference type="SAM" id="MobiDB-lite"/>
    </source>
</evidence>
<accession>A0A1J4JXZ2</accession>
<evidence type="ECO:0000313" key="2">
    <source>
        <dbReference type="EMBL" id="OHT03554.1"/>
    </source>
</evidence>
<gene>
    <name evidence="2" type="ORF">TRFO_29048</name>
</gene>
<keyword evidence="3" id="KW-1185">Reference proteome</keyword>
<dbReference type="EMBL" id="MLAK01000823">
    <property type="protein sequence ID" value="OHT03554.1"/>
    <property type="molecule type" value="Genomic_DNA"/>
</dbReference>
<dbReference type="RefSeq" id="XP_068356690.1">
    <property type="nucleotide sequence ID" value="XM_068506541.1"/>
</dbReference>
<feature type="compositionally biased region" description="Basic and acidic residues" evidence="1">
    <location>
        <begin position="520"/>
        <end position="530"/>
    </location>
</feature>
<reference evidence="2" key="1">
    <citation type="submission" date="2016-10" db="EMBL/GenBank/DDBJ databases">
        <authorList>
            <person name="Benchimol M."/>
            <person name="Almeida L.G."/>
            <person name="Vasconcelos A.T."/>
            <person name="Perreira-Neves A."/>
            <person name="Rosa I.A."/>
            <person name="Tasca T."/>
            <person name="Bogo M.R."/>
            <person name="de Souza W."/>
        </authorList>
    </citation>
    <scope>NUCLEOTIDE SEQUENCE [LARGE SCALE GENOMIC DNA]</scope>
    <source>
        <strain evidence="2">K</strain>
    </source>
</reference>
<name>A0A1J4JXZ2_9EUKA</name>
<protein>
    <submittedName>
        <fullName evidence="2">Uncharacterized protein</fullName>
    </submittedName>
</protein>
<proteinExistence type="predicted"/>
<evidence type="ECO:0000313" key="3">
    <source>
        <dbReference type="Proteomes" id="UP000179807"/>
    </source>
</evidence>
<comment type="caution">
    <text evidence="2">The sequence shown here is derived from an EMBL/GenBank/DDBJ whole genome shotgun (WGS) entry which is preliminary data.</text>
</comment>
<dbReference type="VEuPathDB" id="TrichDB:TRFO_29048"/>
<organism evidence="2 3">
    <name type="scientific">Tritrichomonas foetus</name>
    <dbReference type="NCBI Taxonomy" id="1144522"/>
    <lineage>
        <taxon>Eukaryota</taxon>
        <taxon>Metamonada</taxon>
        <taxon>Parabasalia</taxon>
        <taxon>Tritrichomonadida</taxon>
        <taxon>Tritrichomonadidae</taxon>
        <taxon>Tritrichomonas</taxon>
    </lineage>
</organism>
<dbReference type="OrthoDB" id="10683869at2759"/>
<sequence length="680" mass="77557">MSVSSSSYTRKRDVKLPEKYFDINNYTTLNAYRDLLSYILKEDICPLPSEIADDLNPKPWVTVQYQKATKNYIDHFKAKPRYFTQYPNFTIIYGVSLASALGSANKDESNALWDYTNQILSSLKILPDEKLLDIFIPAAIGKVYNDDSFQTQFINILVEKYSITTFFPHYITFLQSVVETKKINRYHISIVTKIVTTYSIDSHDLEALKGVIDSLKMESFPGVQSQVKLLKQALMEFESEQFNYQSSFSPRENSQLMKRSPARSVSSRHSFLSGASSFAAPSARSISPEILEEILENAESGTFESSTGILNEARAQLERLKEFPRNRSFEPLFNLALETYKKRDTTDEEKKHIYLLMTSLNTLCNPIELLNIYLKNQNNKKYQGDFLEQCYQHFLKTSGVSEIVSKTTKLPVSLVVQSELAPRKDIEFAFTCLNYWESSYDGVRRVWELIKNEPEIDINEYFDPLDFTQKCFLITGLRAHMMDDNLESLEPVIEKLDSRMMNETKSARVAREAQIVGEKMSELIKTETPKMRNYRSPAGSSRSSSRQTPSRLDSSHSSRYGDYSKYETGSRFGNLKHLDGTKFDSSSRVSSSAYKSDLLKDLPSDRSSRITPRKFSLANQDKSDFMMKTPNSRVLSKPPSSSSKASVNVALSRNTVTAEVRAKVLARTANAKTPVRQTHV</sequence>
<feature type="compositionally biased region" description="Low complexity" evidence="1">
    <location>
        <begin position="535"/>
        <end position="551"/>
    </location>
</feature>
<dbReference type="AlphaFoldDB" id="A0A1J4JXZ2"/>